<gene>
    <name evidence="1" type="ORF">MSG28_011722</name>
</gene>
<evidence type="ECO:0000313" key="2">
    <source>
        <dbReference type="Proteomes" id="UP001064048"/>
    </source>
</evidence>
<evidence type="ECO:0000313" key="1">
    <source>
        <dbReference type="EMBL" id="KAI8437390.1"/>
    </source>
</evidence>
<reference evidence="1 2" key="1">
    <citation type="journal article" date="2022" name="Genome Biol. Evol.">
        <title>The Spruce Budworm Genome: Reconstructing the Evolutionary History of Antifreeze Proteins.</title>
        <authorList>
            <person name="Beliveau C."/>
            <person name="Gagne P."/>
            <person name="Picq S."/>
            <person name="Vernygora O."/>
            <person name="Keeling C.I."/>
            <person name="Pinkney K."/>
            <person name="Doucet D."/>
            <person name="Wen F."/>
            <person name="Johnston J.S."/>
            <person name="Maaroufi H."/>
            <person name="Boyle B."/>
            <person name="Laroche J."/>
            <person name="Dewar K."/>
            <person name="Juretic N."/>
            <person name="Blackburn G."/>
            <person name="Nisole A."/>
            <person name="Brunet B."/>
            <person name="Brandao M."/>
            <person name="Lumley L."/>
            <person name="Duan J."/>
            <person name="Quan G."/>
            <person name="Lucarotti C.J."/>
            <person name="Roe A.D."/>
            <person name="Sperling F.A.H."/>
            <person name="Levesque R.C."/>
            <person name="Cusson M."/>
        </authorList>
    </citation>
    <scope>NUCLEOTIDE SEQUENCE [LARGE SCALE GENOMIC DNA]</scope>
    <source>
        <strain evidence="1">Glfc:IPQL:Cfum</strain>
    </source>
</reference>
<dbReference type="EMBL" id="CM046120">
    <property type="protein sequence ID" value="KAI8437390.1"/>
    <property type="molecule type" value="Genomic_DNA"/>
</dbReference>
<name>A0ACC0KM65_CHOFU</name>
<sequence length="182" mass="20605">MLPVQKNTTVYCIKCDFHRIKSESSAEDQTLNDISKDEDSDMENKIRSVNSTNDGVIQEIPDETKCRAKRKTKASVVNGTPSINDNNRTWQVISYLQHKTQNERRSDDGQHNRLNQSKLMKSLKSLYLASLVKSTPCLEAFCISLALDSARRVSIARDPARNGRGRVTPRSSRAQHATDKKR</sequence>
<keyword evidence="2" id="KW-1185">Reference proteome</keyword>
<organism evidence="1 2">
    <name type="scientific">Choristoneura fumiferana</name>
    <name type="common">Spruce budworm moth</name>
    <name type="synonym">Archips fumiferana</name>
    <dbReference type="NCBI Taxonomy" id="7141"/>
    <lineage>
        <taxon>Eukaryota</taxon>
        <taxon>Metazoa</taxon>
        <taxon>Ecdysozoa</taxon>
        <taxon>Arthropoda</taxon>
        <taxon>Hexapoda</taxon>
        <taxon>Insecta</taxon>
        <taxon>Pterygota</taxon>
        <taxon>Neoptera</taxon>
        <taxon>Endopterygota</taxon>
        <taxon>Lepidoptera</taxon>
        <taxon>Glossata</taxon>
        <taxon>Ditrysia</taxon>
        <taxon>Tortricoidea</taxon>
        <taxon>Tortricidae</taxon>
        <taxon>Tortricinae</taxon>
        <taxon>Choristoneura</taxon>
    </lineage>
</organism>
<protein>
    <submittedName>
        <fullName evidence="1">Uncharacterized protein</fullName>
    </submittedName>
</protein>
<dbReference type="Proteomes" id="UP001064048">
    <property type="component" value="Chromosome 20"/>
</dbReference>
<proteinExistence type="predicted"/>
<accession>A0ACC0KM65</accession>
<comment type="caution">
    <text evidence="1">The sequence shown here is derived from an EMBL/GenBank/DDBJ whole genome shotgun (WGS) entry which is preliminary data.</text>
</comment>